<proteinExistence type="predicted"/>
<reference evidence="1" key="1">
    <citation type="submission" date="2022-10" db="EMBL/GenBank/DDBJ databases">
        <title>Luteolibacter sp. GHJ8, whole genome shotgun sequencing project.</title>
        <authorList>
            <person name="Zhao G."/>
            <person name="Shen L."/>
        </authorList>
    </citation>
    <scope>NUCLEOTIDE SEQUENCE</scope>
    <source>
        <strain evidence="1">GHJ8</strain>
    </source>
</reference>
<name>A0ABT3FXA5_9BACT</name>
<gene>
    <name evidence="1" type="ORF">OJ996_00570</name>
</gene>
<keyword evidence="2" id="KW-1185">Reference proteome</keyword>
<protein>
    <recommendedName>
        <fullName evidence="3">HEAT repeat domain-containing protein</fullName>
    </recommendedName>
</protein>
<accession>A0ABT3FXA5</accession>
<dbReference type="EMBL" id="JAPDDR010000001">
    <property type="protein sequence ID" value="MCW1912047.1"/>
    <property type="molecule type" value="Genomic_DNA"/>
</dbReference>
<evidence type="ECO:0000313" key="1">
    <source>
        <dbReference type="EMBL" id="MCW1912047.1"/>
    </source>
</evidence>
<sequence>MQRLACIFFLTLAASWMLTRTLQDADAPPARPLKSHDRIAGERHLIHSPDELSSWIDLRAPDPDPDAGTREEELAGWTTDQLRTALNRSLGDPRCSRAGAAAAAARSLMAEWTRREPEAAWQWLVNLPPGPTRHALASGLDQGWPAESAGDALLQIMAIPDLRKADIKRLPSLVLTQAAAQGHAAMAGWMARLEEHGMWRPDFEVTFPQGFDFAALLESGTDRDVPDHGIGGFAAAWLAQDPDAALFELGGSHDVFSAILEAEDAQALDWARRLGATTSRRHGDGEDWTLAFRCLEGLPASPALLRACLSAMPDAELSSYMHRAAAVAYIKEPDIPLALEFLAASTQDPEERFVQLEAMMTSRLRGGAGRLHEAKLRRILGSWNFPPERTEPLIQRMIHGNR</sequence>
<comment type="caution">
    <text evidence="1">The sequence shown here is derived from an EMBL/GenBank/DDBJ whole genome shotgun (WGS) entry which is preliminary data.</text>
</comment>
<dbReference type="RefSeq" id="WP_264510077.1">
    <property type="nucleotide sequence ID" value="NZ_JAPDDR010000001.1"/>
</dbReference>
<evidence type="ECO:0008006" key="3">
    <source>
        <dbReference type="Google" id="ProtNLM"/>
    </source>
</evidence>
<evidence type="ECO:0000313" key="2">
    <source>
        <dbReference type="Proteomes" id="UP001165653"/>
    </source>
</evidence>
<organism evidence="1 2">
    <name type="scientific">Luteolibacter rhizosphaerae</name>
    <dbReference type="NCBI Taxonomy" id="2989719"/>
    <lineage>
        <taxon>Bacteria</taxon>
        <taxon>Pseudomonadati</taxon>
        <taxon>Verrucomicrobiota</taxon>
        <taxon>Verrucomicrobiia</taxon>
        <taxon>Verrucomicrobiales</taxon>
        <taxon>Verrucomicrobiaceae</taxon>
        <taxon>Luteolibacter</taxon>
    </lineage>
</organism>
<dbReference type="Proteomes" id="UP001165653">
    <property type="component" value="Unassembled WGS sequence"/>
</dbReference>